<reference evidence="1" key="2">
    <citation type="journal article" date="2022" name="Syst. Appl. Microbiol.">
        <title>Physiological and genomic characterisation of Luteimonas fraxinea sp. nov., a bacterial species associated with trees tolerant to ash dieback.</title>
        <authorList>
            <person name="Ulrich K."/>
            <person name="Becker R."/>
            <person name="Behrendt U."/>
            <person name="Kube M."/>
            <person name="Schneck V."/>
            <person name="Ulrich A."/>
        </authorList>
    </citation>
    <scope>NUCLEOTIDE SEQUENCE</scope>
    <source>
        <strain evidence="1">A1P009</strain>
    </source>
</reference>
<name>A0ABS8UBN7_9GAMM</name>
<dbReference type="EMBL" id="JAJQKU010000002">
    <property type="protein sequence ID" value="MCD9096397.1"/>
    <property type="molecule type" value="Genomic_DNA"/>
</dbReference>
<comment type="caution">
    <text evidence="1">The sequence shown here is derived from an EMBL/GenBank/DDBJ whole genome shotgun (WGS) entry which is preliminary data.</text>
</comment>
<dbReference type="Gene3D" id="2.30.30.720">
    <property type="entry name" value="Protein of unknown function (DUF3247)"/>
    <property type="match status" value="1"/>
</dbReference>
<dbReference type="Proteomes" id="UP001430360">
    <property type="component" value="Unassembled WGS sequence"/>
</dbReference>
<evidence type="ECO:0000313" key="2">
    <source>
        <dbReference type="Proteomes" id="UP001430360"/>
    </source>
</evidence>
<dbReference type="RefSeq" id="WP_232134998.1">
    <property type="nucleotide sequence ID" value="NZ_CP089507.1"/>
</dbReference>
<gene>
    <name evidence="1" type="ORF">LTT95_05520</name>
</gene>
<organism evidence="1 2">
    <name type="scientific">Luteimonas fraxinea</name>
    <dbReference type="NCBI Taxonomy" id="2901869"/>
    <lineage>
        <taxon>Bacteria</taxon>
        <taxon>Pseudomonadati</taxon>
        <taxon>Pseudomonadota</taxon>
        <taxon>Gammaproteobacteria</taxon>
        <taxon>Lysobacterales</taxon>
        <taxon>Lysobacteraceae</taxon>
        <taxon>Luteimonas</taxon>
    </lineage>
</organism>
<reference evidence="1" key="1">
    <citation type="submission" date="2021-12" db="EMBL/GenBank/DDBJ databases">
        <authorList>
            <person name="Ulrich A."/>
        </authorList>
    </citation>
    <scope>NUCLEOTIDE SEQUENCE</scope>
    <source>
        <strain evidence="1">A1P009</strain>
    </source>
</reference>
<evidence type="ECO:0000313" key="1">
    <source>
        <dbReference type="EMBL" id="MCD9096397.1"/>
    </source>
</evidence>
<dbReference type="InterPro" id="IPR021649">
    <property type="entry name" value="DUF3247"/>
</dbReference>
<proteinExistence type="predicted"/>
<sequence length="95" mass="10748">MSQTPPRIFTSREDLDAIEQRIMLLDDEARVRVTLDDGNVVEGTVSARPTLEIFRNRDGDEGHNARLRLDDFGQPATPHYVWVGDVRDIEQLGTA</sequence>
<keyword evidence="2" id="KW-1185">Reference proteome</keyword>
<accession>A0ABS8UBN7</accession>
<protein>
    <submittedName>
        <fullName evidence="1">DUF3247 family protein</fullName>
    </submittedName>
</protein>
<dbReference type="Pfam" id="PF11607">
    <property type="entry name" value="DUF3247"/>
    <property type="match status" value="1"/>
</dbReference>